<reference evidence="10" key="1">
    <citation type="journal article" date="2020" name="mSystems">
        <title>Genome- and Community-Level Interaction Insights into Carbon Utilization and Element Cycling Functions of Hydrothermarchaeota in Hydrothermal Sediment.</title>
        <authorList>
            <person name="Zhou Z."/>
            <person name="Liu Y."/>
            <person name="Xu W."/>
            <person name="Pan J."/>
            <person name="Luo Z.H."/>
            <person name="Li M."/>
        </authorList>
    </citation>
    <scope>NUCLEOTIDE SEQUENCE [LARGE SCALE GENOMIC DNA]</scope>
    <source>
        <strain evidence="10">HyVt-527</strain>
    </source>
</reference>
<evidence type="ECO:0000256" key="1">
    <source>
        <dbReference type="ARBA" id="ARBA00009356"/>
    </source>
</evidence>
<dbReference type="PIRSF" id="PIRSF002162">
    <property type="entry name" value="Ribosomal_L6"/>
    <property type="match status" value="1"/>
</dbReference>
<dbReference type="InterPro" id="IPR019906">
    <property type="entry name" value="Ribosomal_uL6_bac-type"/>
</dbReference>
<evidence type="ECO:0000256" key="5">
    <source>
        <dbReference type="ARBA" id="ARBA00023274"/>
    </source>
</evidence>
<dbReference type="PANTHER" id="PTHR11655:SF14">
    <property type="entry name" value="LARGE RIBOSOMAL SUBUNIT PROTEIN UL6M"/>
    <property type="match status" value="1"/>
</dbReference>
<keyword evidence="2 6" id="KW-0699">rRNA-binding</keyword>
<evidence type="ECO:0000259" key="9">
    <source>
        <dbReference type="Pfam" id="PF00347"/>
    </source>
</evidence>
<dbReference type="InterPro" id="IPR020040">
    <property type="entry name" value="Ribosomal_uL6_a/b-dom"/>
</dbReference>
<dbReference type="SUPFAM" id="SSF56053">
    <property type="entry name" value="Ribosomal protein L6"/>
    <property type="match status" value="2"/>
</dbReference>
<accession>A0A7V5PQD4</accession>
<comment type="similarity">
    <text evidence="1 6 7">Belongs to the universal ribosomal protein uL6 family.</text>
</comment>
<keyword evidence="5 6" id="KW-0687">Ribonucleoprotein</keyword>
<evidence type="ECO:0000256" key="3">
    <source>
        <dbReference type="ARBA" id="ARBA00022884"/>
    </source>
</evidence>
<dbReference type="AlphaFoldDB" id="A0A7V5PQD4"/>
<dbReference type="GO" id="GO:0019843">
    <property type="term" value="F:rRNA binding"/>
    <property type="evidence" value="ECO:0007669"/>
    <property type="project" value="UniProtKB-UniRule"/>
</dbReference>
<dbReference type="GO" id="GO:0022625">
    <property type="term" value="C:cytosolic large ribosomal subunit"/>
    <property type="evidence" value="ECO:0007669"/>
    <property type="project" value="UniProtKB-UniRule"/>
</dbReference>
<dbReference type="Gene3D" id="3.90.930.12">
    <property type="entry name" value="Ribosomal protein L6, alpha-beta domain"/>
    <property type="match status" value="2"/>
</dbReference>
<evidence type="ECO:0000256" key="7">
    <source>
        <dbReference type="RuleBase" id="RU003869"/>
    </source>
</evidence>
<dbReference type="InterPro" id="IPR036789">
    <property type="entry name" value="Ribosomal_uL6-like_a/b-dom_sf"/>
</dbReference>
<evidence type="ECO:0000313" key="10">
    <source>
        <dbReference type="EMBL" id="HHJ52967.1"/>
    </source>
</evidence>
<dbReference type="NCBIfam" id="TIGR03654">
    <property type="entry name" value="L6_bact"/>
    <property type="match status" value="1"/>
</dbReference>
<dbReference type="FunFam" id="3.90.930.12:FF:000002">
    <property type="entry name" value="50S ribosomal protein L6"/>
    <property type="match status" value="1"/>
</dbReference>
<feature type="domain" description="Large ribosomal subunit protein uL6 alpha-beta" evidence="9">
    <location>
        <begin position="11"/>
        <end position="83"/>
    </location>
</feature>
<evidence type="ECO:0000256" key="4">
    <source>
        <dbReference type="ARBA" id="ARBA00022980"/>
    </source>
</evidence>
<dbReference type="Proteomes" id="UP000886124">
    <property type="component" value="Unassembled WGS sequence"/>
</dbReference>
<dbReference type="PROSITE" id="PS00525">
    <property type="entry name" value="RIBOSOMAL_L6_1"/>
    <property type="match status" value="1"/>
</dbReference>
<name>A0A7V5PQD4_CALAY</name>
<dbReference type="InterPro" id="IPR000702">
    <property type="entry name" value="Ribosomal_uL6-like"/>
</dbReference>
<organism evidence="10">
    <name type="scientific">Caldithrix abyssi</name>
    <dbReference type="NCBI Taxonomy" id="187145"/>
    <lineage>
        <taxon>Bacteria</taxon>
        <taxon>Pseudomonadati</taxon>
        <taxon>Calditrichota</taxon>
        <taxon>Calditrichia</taxon>
        <taxon>Calditrichales</taxon>
        <taxon>Calditrichaceae</taxon>
        <taxon>Caldithrix</taxon>
    </lineage>
</organism>
<comment type="caution">
    <text evidence="10">The sequence shown here is derived from an EMBL/GenBank/DDBJ whole genome shotgun (WGS) entry which is preliminary data.</text>
</comment>
<proteinExistence type="inferred from homology"/>
<dbReference type="GO" id="GO:0003735">
    <property type="term" value="F:structural constituent of ribosome"/>
    <property type="evidence" value="ECO:0007669"/>
    <property type="project" value="UniProtKB-UniRule"/>
</dbReference>
<dbReference type="HAMAP" id="MF_01365_B">
    <property type="entry name" value="Ribosomal_uL6_B"/>
    <property type="match status" value="1"/>
</dbReference>
<comment type="subunit">
    <text evidence="6">Part of the 50S ribosomal subunit.</text>
</comment>
<evidence type="ECO:0000256" key="6">
    <source>
        <dbReference type="HAMAP-Rule" id="MF_01365"/>
    </source>
</evidence>
<evidence type="ECO:0000256" key="8">
    <source>
        <dbReference type="RuleBase" id="RU003870"/>
    </source>
</evidence>
<gene>
    <name evidence="6" type="primary">rplF</name>
    <name evidence="10" type="ORF">ENJ89_07210</name>
</gene>
<feature type="domain" description="Large ribosomal subunit protein uL6 alpha-beta" evidence="9">
    <location>
        <begin position="91"/>
        <end position="165"/>
    </location>
</feature>
<dbReference type="GO" id="GO:0002181">
    <property type="term" value="P:cytoplasmic translation"/>
    <property type="evidence" value="ECO:0007669"/>
    <property type="project" value="TreeGrafter"/>
</dbReference>
<evidence type="ECO:0000256" key="2">
    <source>
        <dbReference type="ARBA" id="ARBA00022730"/>
    </source>
</evidence>
<keyword evidence="3 6" id="KW-0694">RNA-binding</keyword>
<dbReference type="FunFam" id="3.90.930.12:FF:000001">
    <property type="entry name" value="50S ribosomal protein L6"/>
    <property type="match status" value="1"/>
</dbReference>
<dbReference type="InterPro" id="IPR002358">
    <property type="entry name" value="Ribosomal_uL6_CS"/>
</dbReference>
<dbReference type="EMBL" id="DROD01000479">
    <property type="protein sequence ID" value="HHJ52967.1"/>
    <property type="molecule type" value="Genomic_DNA"/>
</dbReference>
<dbReference type="PRINTS" id="PR00059">
    <property type="entry name" value="RIBOSOMALL6"/>
</dbReference>
<comment type="function">
    <text evidence="6 8">This protein binds to the 23S rRNA, and is important in its secondary structure. It is located near the subunit interface in the base of the L7/L12 stalk, and near the tRNA binding site of the peptidyltransferase center.</text>
</comment>
<sequence>MSRIGRLPVVIPDKVTVELAEDNTLTVKGPKGELSKTFAPQMEIKIEDNQIVVNRPDDSKANRALHGLTRALIANMVTGVSQGFTRKLEIIGIGYKAEMKGKKLVLSLGYSHPIVVSVPDQISIKTNSPTEIEVSGIDKELVGMVAAKIRSFRKPEPYKGKGVRYAGEYVRRKAGKAAGK</sequence>
<protein>
    <recommendedName>
        <fullName evidence="6">Large ribosomal subunit protein uL6</fullName>
    </recommendedName>
</protein>
<keyword evidence="4 6" id="KW-0689">Ribosomal protein</keyword>
<dbReference type="Pfam" id="PF00347">
    <property type="entry name" value="Ribosomal_L6"/>
    <property type="match status" value="2"/>
</dbReference>
<dbReference type="PANTHER" id="PTHR11655">
    <property type="entry name" value="60S/50S RIBOSOMAL PROTEIN L6/L9"/>
    <property type="match status" value="1"/>
</dbReference>